<organism evidence="11">
    <name type="scientific">uncultured Thiotrichaceae bacterium</name>
    <dbReference type="NCBI Taxonomy" id="298394"/>
    <lineage>
        <taxon>Bacteria</taxon>
        <taxon>Pseudomonadati</taxon>
        <taxon>Pseudomonadota</taxon>
        <taxon>Gammaproteobacteria</taxon>
        <taxon>Thiotrichales</taxon>
        <taxon>Thiotrichaceae</taxon>
        <taxon>environmental samples</taxon>
    </lineage>
</organism>
<evidence type="ECO:0000256" key="1">
    <source>
        <dbReference type="ARBA" id="ARBA00001946"/>
    </source>
</evidence>
<dbReference type="SUPFAM" id="SSF143430">
    <property type="entry name" value="TTP0101/SSO1404-like"/>
    <property type="match status" value="1"/>
</dbReference>
<name>A0A6S6T7G0_9GAMM</name>
<proteinExistence type="inferred from homology"/>
<gene>
    <name evidence="9" type="primary">cas2</name>
    <name evidence="11" type="ORF">HELGO_WM34264</name>
</gene>
<feature type="region of interest" description="Disordered" evidence="10">
    <location>
        <begin position="73"/>
        <end position="100"/>
    </location>
</feature>
<keyword evidence="7 9" id="KW-0460">Magnesium</keyword>
<evidence type="ECO:0000256" key="6">
    <source>
        <dbReference type="ARBA" id="ARBA00022801"/>
    </source>
</evidence>
<comment type="subunit">
    <text evidence="9">Homodimer, forms a heterotetramer with a Cas1 homodimer.</text>
</comment>
<sequence length="100" mass="11506">MFMLMTYDVEAKRTTKFRKLLKRYLNHDQYSVFTGDITDAQAIELRRELSQLMIPGDKLTEISAANRQNVEVNHLSKSSSGKGEIKRTAVNDHRSDFSVL</sequence>
<dbReference type="EMBL" id="CACVAT010000190">
    <property type="protein sequence ID" value="CAA6812517.1"/>
    <property type="molecule type" value="Genomic_DNA"/>
</dbReference>
<feature type="compositionally biased region" description="Basic and acidic residues" evidence="10">
    <location>
        <begin position="83"/>
        <end position="100"/>
    </location>
</feature>
<protein>
    <recommendedName>
        <fullName evidence="9">CRISPR-associated endoribonuclease Cas2</fullName>
        <ecNumber evidence="9">3.1.-.-</ecNumber>
    </recommendedName>
</protein>
<evidence type="ECO:0000313" key="11">
    <source>
        <dbReference type="EMBL" id="CAA6812517.1"/>
    </source>
</evidence>
<evidence type="ECO:0000256" key="2">
    <source>
        <dbReference type="ARBA" id="ARBA00009959"/>
    </source>
</evidence>
<keyword evidence="8 9" id="KW-0051">Antiviral defense</keyword>
<dbReference type="HAMAP" id="MF_01471">
    <property type="entry name" value="Cas2"/>
    <property type="match status" value="1"/>
</dbReference>
<dbReference type="CDD" id="cd09725">
    <property type="entry name" value="Cas2_I_II_III"/>
    <property type="match status" value="1"/>
</dbReference>
<dbReference type="GO" id="GO:0016787">
    <property type="term" value="F:hydrolase activity"/>
    <property type="evidence" value="ECO:0007669"/>
    <property type="project" value="UniProtKB-KW"/>
</dbReference>
<dbReference type="Pfam" id="PF09827">
    <property type="entry name" value="CRISPR_Cas2"/>
    <property type="match status" value="1"/>
</dbReference>
<evidence type="ECO:0000256" key="8">
    <source>
        <dbReference type="ARBA" id="ARBA00023118"/>
    </source>
</evidence>
<comment type="cofactor">
    <cofactor evidence="1 9">
        <name>Mg(2+)</name>
        <dbReference type="ChEBI" id="CHEBI:18420"/>
    </cofactor>
</comment>
<dbReference type="NCBIfam" id="TIGR01573">
    <property type="entry name" value="cas2"/>
    <property type="match status" value="1"/>
</dbReference>
<dbReference type="GO" id="GO:0051607">
    <property type="term" value="P:defense response to virus"/>
    <property type="evidence" value="ECO:0007669"/>
    <property type="project" value="UniProtKB-UniRule"/>
</dbReference>
<dbReference type="PANTHER" id="PTHR34405">
    <property type="entry name" value="CRISPR-ASSOCIATED ENDORIBONUCLEASE CAS2"/>
    <property type="match status" value="1"/>
</dbReference>
<evidence type="ECO:0000256" key="3">
    <source>
        <dbReference type="ARBA" id="ARBA00022722"/>
    </source>
</evidence>
<evidence type="ECO:0000256" key="5">
    <source>
        <dbReference type="ARBA" id="ARBA00022759"/>
    </source>
</evidence>
<dbReference type="EC" id="3.1.-.-" evidence="9"/>
<dbReference type="GO" id="GO:0046872">
    <property type="term" value="F:metal ion binding"/>
    <property type="evidence" value="ECO:0007669"/>
    <property type="project" value="UniProtKB-UniRule"/>
</dbReference>
<evidence type="ECO:0000256" key="4">
    <source>
        <dbReference type="ARBA" id="ARBA00022723"/>
    </source>
</evidence>
<keyword evidence="3 9" id="KW-0540">Nuclease</keyword>
<dbReference type="InterPro" id="IPR021127">
    <property type="entry name" value="CRISPR_associated_Cas2"/>
</dbReference>
<evidence type="ECO:0000256" key="10">
    <source>
        <dbReference type="SAM" id="MobiDB-lite"/>
    </source>
</evidence>
<dbReference type="InterPro" id="IPR019199">
    <property type="entry name" value="Virulence_VapD/CRISPR_Cas2"/>
</dbReference>
<dbReference type="PANTHER" id="PTHR34405:SF3">
    <property type="entry name" value="CRISPR-ASSOCIATED ENDORIBONUCLEASE CAS2 3"/>
    <property type="match status" value="1"/>
</dbReference>
<evidence type="ECO:0000256" key="9">
    <source>
        <dbReference type="HAMAP-Rule" id="MF_01471"/>
    </source>
</evidence>
<reference evidence="11" key="1">
    <citation type="submission" date="2020-01" db="EMBL/GenBank/DDBJ databases">
        <authorList>
            <person name="Meier V. D."/>
            <person name="Meier V D."/>
        </authorList>
    </citation>
    <scope>NUCLEOTIDE SEQUENCE</scope>
    <source>
        <strain evidence="11">HLG_WM_MAG_09</strain>
    </source>
</reference>
<dbReference type="Gene3D" id="3.30.70.240">
    <property type="match status" value="1"/>
</dbReference>
<keyword evidence="5 9" id="KW-0255">Endonuclease</keyword>
<dbReference type="GO" id="GO:0043571">
    <property type="term" value="P:maintenance of CRISPR repeat elements"/>
    <property type="evidence" value="ECO:0007669"/>
    <property type="project" value="UniProtKB-UniRule"/>
</dbReference>
<keyword evidence="4 9" id="KW-0479">Metal-binding</keyword>
<feature type="binding site" evidence="9">
    <location>
        <position position="8"/>
    </location>
    <ligand>
        <name>Mg(2+)</name>
        <dbReference type="ChEBI" id="CHEBI:18420"/>
        <note>catalytic</note>
    </ligand>
</feature>
<dbReference type="GO" id="GO:0004521">
    <property type="term" value="F:RNA endonuclease activity"/>
    <property type="evidence" value="ECO:0007669"/>
    <property type="project" value="InterPro"/>
</dbReference>
<keyword evidence="6 9" id="KW-0378">Hydrolase</keyword>
<comment type="function">
    <text evidence="9">CRISPR (clustered regularly interspaced short palindromic repeat), is an adaptive immune system that provides protection against mobile genetic elements (viruses, transposable elements and conjugative plasmids). CRISPR clusters contain sequences complementary to antecedent mobile elements and target invading nucleic acids. CRISPR clusters are transcribed and processed into CRISPR RNA (crRNA). Functions as a ssRNA-specific endoribonuclease. Involved in the integration of spacer DNA into the CRISPR cassette.</text>
</comment>
<accession>A0A6S6T7G0</accession>
<evidence type="ECO:0000256" key="7">
    <source>
        <dbReference type="ARBA" id="ARBA00022842"/>
    </source>
</evidence>
<dbReference type="AlphaFoldDB" id="A0A6S6T7G0"/>
<comment type="similarity">
    <text evidence="2 9">Belongs to the CRISPR-associated endoribonuclease Cas2 protein family.</text>
</comment>